<dbReference type="PROSITE" id="PS50056">
    <property type="entry name" value="TYR_PHOSPHATASE_2"/>
    <property type="match status" value="1"/>
</dbReference>
<evidence type="ECO:0000256" key="6">
    <source>
        <dbReference type="ARBA" id="ARBA00022792"/>
    </source>
</evidence>
<accession>A0A7L0KH95</accession>
<dbReference type="Pfam" id="PF00782">
    <property type="entry name" value="DSPc"/>
    <property type="match status" value="1"/>
</dbReference>
<protein>
    <submittedName>
        <fullName evidence="16">DUS18 phosphatase</fullName>
    </submittedName>
</protein>
<feature type="non-terminal residue" evidence="16">
    <location>
        <position position="1"/>
    </location>
</feature>
<feature type="domain" description="Tyrosine-protein phosphatase" evidence="14">
    <location>
        <begin position="24"/>
        <end position="165"/>
    </location>
</feature>
<evidence type="ECO:0000256" key="11">
    <source>
        <dbReference type="ARBA" id="ARBA00023242"/>
    </source>
</evidence>
<comment type="similarity">
    <text evidence="4">Belongs to the protein-tyrosine phosphatase family. Non-receptor class dual specificity subfamily.</text>
</comment>
<comment type="caution">
    <text evidence="16">The sequence shown here is derived from an EMBL/GenBank/DDBJ whole genome shotgun (WGS) entry which is preliminary data.</text>
</comment>
<dbReference type="PROSITE" id="PS00383">
    <property type="entry name" value="TYR_PHOSPHATASE_1"/>
    <property type="match status" value="1"/>
</dbReference>
<dbReference type="InterPro" id="IPR000387">
    <property type="entry name" value="Tyr_Pase_dom"/>
</dbReference>
<dbReference type="GO" id="GO:0005743">
    <property type="term" value="C:mitochondrial inner membrane"/>
    <property type="evidence" value="ECO:0007669"/>
    <property type="project" value="UniProtKB-SubCell"/>
</dbReference>
<dbReference type="InterPro" id="IPR029021">
    <property type="entry name" value="Prot-tyrosine_phosphatase-like"/>
</dbReference>
<dbReference type="GO" id="GO:0004722">
    <property type="term" value="F:protein serine/threonine phosphatase activity"/>
    <property type="evidence" value="ECO:0007669"/>
    <property type="project" value="UniProtKB-EC"/>
</dbReference>
<evidence type="ECO:0000313" key="16">
    <source>
        <dbReference type="EMBL" id="NXK56384.1"/>
    </source>
</evidence>
<evidence type="ECO:0000256" key="2">
    <source>
        <dbReference type="ARBA" id="ARBA00004496"/>
    </source>
</evidence>
<evidence type="ECO:0000256" key="10">
    <source>
        <dbReference type="ARBA" id="ARBA00023136"/>
    </source>
</evidence>
<sequence length="182" mass="19828">STSCRRRRAKASAMSAALCPRGHRLCRITPCLYLSDSAAASSALLLAASHVSTVINVSLEVANMFHPGVEYLHVPVADVPTARISAYFDAIADRIRSVGARGGRTLLHCMAGVSRSATICMAYLMKHHTMSLASTHAWVRSCRPIIRPNNGFWQQLVQYEYELFGINTVCMVRSPLGVIPGI</sequence>
<evidence type="ECO:0000256" key="1">
    <source>
        <dbReference type="ARBA" id="ARBA00004123"/>
    </source>
</evidence>
<dbReference type="PRINTS" id="PR01908">
    <property type="entry name" value="ADSPHPHTASE"/>
</dbReference>
<keyword evidence="8" id="KW-0904">Protein phosphatase</keyword>
<dbReference type="PANTHER" id="PTHR46495:SF1">
    <property type="entry name" value="DUAL SPECIFICITY PHOSPHATASE 21"/>
    <property type="match status" value="1"/>
</dbReference>
<dbReference type="Proteomes" id="UP000537522">
    <property type="component" value="Unassembled WGS sequence"/>
</dbReference>
<keyword evidence="17" id="KW-1185">Reference proteome</keyword>
<dbReference type="AlphaFoldDB" id="A0A7L0KH95"/>
<keyword evidence="6" id="KW-0999">Mitochondrion inner membrane</keyword>
<dbReference type="InterPro" id="IPR016130">
    <property type="entry name" value="Tyr_Pase_AS"/>
</dbReference>
<keyword evidence="5" id="KW-0963">Cytoplasm</keyword>
<organism evidence="16 17">
    <name type="scientific">Chauna torquata</name>
    <name type="common">Southern screamer</name>
    <dbReference type="NCBI Taxonomy" id="30388"/>
    <lineage>
        <taxon>Eukaryota</taxon>
        <taxon>Metazoa</taxon>
        <taxon>Chordata</taxon>
        <taxon>Craniata</taxon>
        <taxon>Vertebrata</taxon>
        <taxon>Euteleostomi</taxon>
        <taxon>Archelosauria</taxon>
        <taxon>Archosauria</taxon>
        <taxon>Dinosauria</taxon>
        <taxon>Saurischia</taxon>
        <taxon>Theropoda</taxon>
        <taxon>Coelurosauria</taxon>
        <taxon>Aves</taxon>
        <taxon>Neognathae</taxon>
        <taxon>Galloanserae</taxon>
        <taxon>Anseriformes</taxon>
        <taxon>Anhimidae</taxon>
        <taxon>Chauna</taxon>
    </lineage>
</organism>
<keyword evidence="11" id="KW-0539">Nucleus</keyword>
<evidence type="ECO:0000256" key="4">
    <source>
        <dbReference type="ARBA" id="ARBA00008601"/>
    </source>
</evidence>
<dbReference type="InterPro" id="IPR020422">
    <property type="entry name" value="TYR_PHOSPHATASE_DUAL_dom"/>
</dbReference>
<evidence type="ECO:0000256" key="5">
    <source>
        <dbReference type="ARBA" id="ARBA00022490"/>
    </source>
</evidence>
<dbReference type="PANTHER" id="PTHR46495">
    <property type="entry name" value="DUAL SPECIFICITY PROTEIN PHOSPHATASE 21"/>
    <property type="match status" value="1"/>
</dbReference>
<dbReference type="PROSITE" id="PS50054">
    <property type="entry name" value="TYR_PHOSPHATASE_DUAL"/>
    <property type="match status" value="1"/>
</dbReference>
<evidence type="ECO:0000256" key="9">
    <source>
        <dbReference type="ARBA" id="ARBA00023128"/>
    </source>
</evidence>
<keyword evidence="7" id="KW-0378">Hydrolase</keyword>
<evidence type="ECO:0000256" key="12">
    <source>
        <dbReference type="ARBA" id="ARBA00047761"/>
    </source>
</evidence>
<dbReference type="InterPro" id="IPR003595">
    <property type="entry name" value="Tyr_Pase_cat"/>
</dbReference>
<feature type="domain" description="Tyrosine specific protein phosphatases" evidence="15">
    <location>
        <begin position="89"/>
        <end position="144"/>
    </location>
</feature>
<dbReference type="EMBL" id="VXAL01019403">
    <property type="protein sequence ID" value="NXK56384.1"/>
    <property type="molecule type" value="Genomic_DNA"/>
</dbReference>
<dbReference type="GO" id="GO:0004725">
    <property type="term" value="F:protein tyrosine phosphatase activity"/>
    <property type="evidence" value="ECO:0007669"/>
    <property type="project" value="TreeGrafter"/>
</dbReference>
<proteinExistence type="inferred from homology"/>
<keyword evidence="10" id="KW-0472">Membrane</keyword>
<dbReference type="SMART" id="SM00195">
    <property type="entry name" value="DSPc"/>
    <property type="match status" value="1"/>
</dbReference>
<comment type="catalytic activity">
    <reaction evidence="12">
        <text>O-phospho-L-seryl-[protein] + H2O = L-seryl-[protein] + phosphate</text>
        <dbReference type="Rhea" id="RHEA:20629"/>
        <dbReference type="Rhea" id="RHEA-COMP:9863"/>
        <dbReference type="Rhea" id="RHEA-COMP:11604"/>
        <dbReference type="ChEBI" id="CHEBI:15377"/>
        <dbReference type="ChEBI" id="CHEBI:29999"/>
        <dbReference type="ChEBI" id="CHEBI:43474"/>
        <dbReference type="ChEBI" id="CHEBI:83421"/>
        <dbReference type="EC" id="3.1.3.16"/>
    </reaction>
</comment>
<comment type="subcellular location">
    <subcellularLocation>
        <location evidence="2">Cytoplasm</location>
    </subcellularLocation>
    <subcellularLocation>
        <location evidence="3">Mitochondrion inner membrane</location>
        <topology evidence="3">Peripheral membrane protein</topology>
    </subcellularLocation>
    <subcellularLocation>
        <location evidence="1">Nucleus</location>
    </subcellularLocation>
</comment>
<dbReference type="InterPro" id="IPR020420">
    <property type="entry name" value="Atypical_DUSP_subfamB"/>
</dbReference>
<dbReference type="GO" id="GO:0005634">
    <property type="term" value="C:nucleus"/>
    <property type="evidence" value="ECO:0007669"/>
    <property type="project" value="UniProtKB-SubCell"/>
</dbReference>
<dbReference type="PRINTS" id="PR01910">
    <property type="entry name" value="ADSPHPHTASEB"/>
</dbReference>
<feature type="non-terminal residue" evidence="16">
    <location>
        <position position="182"/>
    </location>
</feature>
<dbReference type="Gene3D" id="3.90.190.10">
    <property type="entry name" value="Protein tyrosine phosphatase superfamily"/>
    <property type="match status" value="1"/>
</dbReference>
<dbReference type="InterPro" id="IPR000340">
    <property type="entry name" value="Dual-sp_phosphatase_cat-dom"/>
</dbReference>
<gene>
    <name evidence="16" type="primary">Dusp18</name>
    <name evidence="16" type="ORF">CHATOR_R08476</name>
</gene>
<dbReference type="SUPFAM" id="SSF52799">
    <property type="entry name" value="(Phosphotyrosine protein) phosphatases II"/>
    <property type="match status" value="1"/>
</dbReference>
<keyword evidence="9" id="KW-0496">Mitochondrion</keyword>
<comment type="catalytic activity">
    <reaction evidence="13">
        <text>O-phospho-L-threonyl-[protein] + H2O = L-threonyl-[protein] + phosphate</text>
        <dbReference type="Rhea" id="RHEA:47004"/>
        <dbReference type="Rhea" id="RHEA-COMP:11060"/>
        <dbReference type="Rhea" id="RHEA-COMP:11605"/>
        <dbReference type="ChEBI" id="CHEBI:15377"/>
        <dbReference type="ChEBI" id="CHEBI:30013"/>
        <dbReference type="ChEBI" id="CHEBI:43474"/>
        <dbReference type="ChEBI" id="CHEBI:61977"/>
        <dbReference type="EC" id="3.1.3.16"/>
    </reaction>
</comment>
<dbReference type="GO" id="GO:0017017">
    <property type="term" value="F:MAP kinase tyrosine/serine/threonine phosphatase activity"/>
    <property type="evidence" value="ECO:0007669"/>
    <property type="project" value="InterPro"/>
</dbReference>
<evidence type="ECO:0000256" key="13">
    <source>
        <dbReference type="ARBA" id="ARBA00048336"/>
    </source>
</evidence>
<evidence type="ECO:0000259" key="15">
    <source>
        <dbReference type="PROSITE" id="PS50056"/>
    </source>
</evidence>
<evidence type="ECO:0000256" key="3">
    <source>
        <dbReference type="ARBA" id="ARBA00004637"/>
    </source>
</evidence>
<name>A0A7L0KH95_CHATO</name>
<evidence type="ECO:0000256" key="8">
    <source>
        <dbReference type="ARBA" id="ARBA00022912"/>
    </source>
</evidence>
<evidence type="ECO:0000259" key="14">
    <source>
        <dbReference type="PROSITE" id="PS50054"/>
    </source>
</evidence>
<evidence type="ECO:0000256" key="7">
    <source>
        <dbReference type="ARBA" id="ARBA00022801"/>
    </source>
</evidence>
<dbReference type="SMART" id="SM00404">
    <property type="entry name" value="PTPc_motif"/>
    <property type="match status" value="1"/>
</dbReference>
<evidence type="ECO:0000313" key="17">
    <source>
        <dbReference type="Proteomes" id="UP000537522"/>
    </source>
</evidence>
<reference evidence="16 17" key="1">
    <citation type="submission" date="2019-09" db="EMBL/GenBank/DDBJ databases">
        <title>Bird 10,000 Genomes (B10K) Project - Family phase.</title>
        <authorList>
            <person name="Zhang G."/>
        </authorList>
    </citation>
    <scope>NUCLEOTIDE SEQUENCE [LARGE SCALE GENOMIC DNA]</scope>
    <source>
        <strain evidence="16">B10K-DU-011-36</strain>
        <tissue evidence="16">Muscle</tissue>
    </source>
</reference>